<feature type="DNA-binding region" description="OmpR/PhoB-type" evidence="3">
    <location>
        <begin position="140"/>
        <end position="240"/>
    </location>
</feature>
<sequence length="245" mass="27011">MNAQACLYKESKILVVDGDPDSAKPLSQYLSAQGWMVSQAESGQEALVRVQEQAFDLIFLNLQLPDTDGHALCREIRARSSAGVIVTSGCDDRVERIVSYESGADVFFPKPLQLRELHACGKNLLARIRHRQPQAAPAGTALFASQDWHFSAESQMIACGTGTQASLTRNETLVLQALISNAGRVMPREELLKALGNREWNYSDRTIDVLIARLRGKFKQLAIDTGCLVTHYGIGYMFMEIAPAI</sequence>
<evidence type="ECO:0000313" key="6">
    <source>
        <dbReference type="EMBL" id="MFC6670664.1"/>
    </source>
</evidence>
<dbReference type="Pfam" id="PF00072">
    <property type="entry name" value="Response_reg"/>
    <property type="match status" value="1"/>
</dbReference>
<dbReference type="Pfam" id="PF00486">
    <property type="entry name" value="Trans_reg_C"/>
    <property type="match status" value="1"/>
</dbReference>
<dbReference type="SMART" id="SM00862">
    <property type="entry name" value="Trans_reg_C"/>
    <property type="match status" value="1"/>
</dbReference>
<dbReference type="SMART" id="SM00448">
    <property type="entry name" value="REC"/>
    <property type="match status" value="1"/>
</dbReference>
<dbReference type="Gene3D" id="1.10.10.10">
    <property type="entry name" value="Winged helix-like DNA-binding domain superfamily/Winged helix DNA-binding domain"/>
    <property type="match status" value="1"/>
</dbReference>
<dbReference type="InterPro" id="IPR011006">
    <property type="entry name" value="CheY-like_superfamily"/>
</dbReference>
<evidence type="ECO:0000259" key="4">
    <source>
        <dbReference type="PROSITE" id="PS50110"/>
    </source>
</evidence>
<proteinExistence type="predicted"/>
<keyword evidence="1 3" id="KW-0238">DNA-binding</keyword>
<dbReference type="InterPro" id="IPR016032">
    <property type="entry name" value="Sig_transdc_resp-reg_C-effctor"/>
</dbReference>
<evidence type="ECO:0000256" key="3">
    <source>
        <dbReference type="PROSITE-ProRule" id="PRU01091"/>
    </source>
</evidence>
<dbReference type="SUPFAM" id="SSF52172">
    <property type="entry name" value="CheY-like"/>
    <property type="match status" value="1"/>
</dbReference>
<protein>
    <submittedName>
        <fullName evidence="6">Response regulator transcription factor</fullName>
    </submittedName>
</protein>
<gene>
    <name evidence="6" type="ORF">ACFQDL_11685</name>
</gene>
<dbReference type="EMBL" id="JBHSWE010000001">
    <property type="protein sequence ID" value="MFC6670664.1"/>
    <property type="molecule type" value="Genomic_DNA"/>
</dbReference>
<reference evidence="7" key="1">
    <citation type="journal article" date="2019" name="Int. J. Syst. Evol. Microbiol.">
        <title>The Global Catalogue of Microorganisms (GCM) 10K type strain sequencing project: providing services to taxonomists for standard genome sequencing and annotation.</title>
        <authorList>
            <consortium name="The Broad Institute Genomics Platform"/>
            <consortium name="The Broad Institute Genome Sequencing Center for Infectious Disease"/>
            <person name="Wu L."/>
            <person name="Ma J."/>
        </authorList>
    </citation>
    <scope>NUCLEOTIDE SEQUENCE [LARGE SCALE GENOMIC DNA]</scope>
    <source>
        <strain evidence="7">NBRC 111756</strain>
    </source>
</reference>
<dbReference type="InterPro" id="IPR001867">
    <property type="entry name" value="OmpR/PhoB-type_DNA-bd"/>
</dbReference>
<dbReference type="PROSITE" id="PS50110">
    <property type="entry name" value="RESPONSE_REGULATORY"/>
    <property type="match status" value="1"/>
</dbReference>
<name>A0ABW1ZZL8_9GAMM</name>
<evidence type="ECO:0000313" key="7">
    <source>
        <dbReference type="Proteomes" id="UP001596422"/>
    </source>
</evidence>
<dbReference type="Gene3D" id="3.40.50.2300">
    <property type="match status" value="1"/>
</dbReference>
<feature type="domain" description="OmpR/PhoB-type" evidence="5">
    <location>
        <begin position="140"/>
        <end position="240"/>
    </location>
</feature>
<organism evidence="6 7">
    <name type="scientific">Marinobacterium aestuariivivens</name>
    <dbReference type="NCBI Taxonomy" id="1698799"/>
    <lineage>
        <taxon>Bacteria</taxon>
        <taxon>Pseudomonadati</taxon>
        <taxon>Pseudomonadota</taxon>
        <taxon>Gammaproteobacteria</taxon>
        <taxon>Oceanospirillales</taxon>
        <taxon>Oceanospirillaceae</taxon>
        <taxon>Marinobacterium</taxon>
    </lineage>
</organism>
<dbReference type="PANTHER" id="PTHR48111">
    <property type="entry name" value="REGULATOR OF RPOS"/>
    <property type="match status" value="1"/>
</dbReference>
<dbReference type="CDD" id="cd00383">
    <property type="entry name" value="trans_reg_C"/>
    <property type="match status" value="1"/>
</dbReference>
<evidence type="ECO:0000256" key="2">
    <source>
        <dbReference type="PROSITE-ProRule" id="PRU00169"/>
    </source>
</evidence>
<accession>A0ABW1ZZL8</accession>
<dbReference type="Proteomes" id="UP001596422">
    <property type="component" value="Unassembled WGS sequence"/>
</dbReference>
<dbReference type="InterPro" id="IPR001789">
    <property type="entry name" value="Sig_transdc_resp-reg_receiver"/>
</dbReference>
<evidence type="ECO:0000256" key="1">
    <source>
        <dbReference type="ARBA" id="ARBA00023125"/>
    </source>
</evidence>
<evidence type="ECO:0000259" key="5">
    <source>
        <dbReference type="PROSITE" id="PS51755"/>
    </source>
</evidence>
<feature type="domain" description="Response regulatory" evidence="4">
    <location>
        <begin position="12"/>
        <end position="125"/>
    </location>
</feature>
<dbReference type="InterPro" id="IPR039420">
    <property type="entry name" value="WalR-like"/>
</dbReference>
<comment type="caution">
    <text evidence="6">The sequence shown here is derived from an EMBL/GenBank/DDBJ whole genome shotgun (WGS) entry which is preliminary data.</text>
</comment>
<dbReference type="SUPFAM" id="SSF46894">
    <property type="entry name" value="C-terminal effector domain of the bipartite response regulators"/>
    <property type="match status" value="1"/>
</dbReference>
<dbReference type="RefSeq" id="WP_379909164.1">
    <property type="nucleotide sequence ID" value="NZ_JBHSWE010000001.1"/>
</dbReference>
<keyword evidence="7" id="KW-1185">Reference proteome</keyword>
<dbReference type="InterPro" id="IPR036388">
    <property type="entry name" value="WH-like_DNA-bd_sf"/>
</dbReference>
<dbReference type="PROSITE" id="PS51755">
    <property type="entry name" value="OMPR_PHOB"/>
    <property type="match status" value="1"/>
</dbReference>
<dbReference type="PANTHER" id="PTHR48111:SF58">
    <property type="entry name" value="TORCAD OPERON TRANSCRIPTIONAL REGULATORY PROTEIN TORR"/>
    <property type="match status" value="1"/>
</dbReference>
<comment type="caution">
    <text evidence="2">Lacks conserved residue(s) required for the propagation of feature annotation.</text>
</comment>